<dbReference type="Proteomes" id="UP000694892">
    <property type="component" value="Chromosome 3L"/>
</dbReference>
<dbReference type="EMBL" id="CM004470">
    <property type="protein sequence ID" value="OCT88519.1"/>
    <property type="molecule type" value="Genomic_DNA"/>
</dbReference>
<evidence type="ECO:0000313" key="1">
    <source>
        <dbReference type="EMBL" id="OCT88519.1"/>
    </source>
</evidence>
<evidence type="ECO:0000313" key="2">
    <source>
        <dbReference type="Proteomes" id="UP000694892"/>
    </source>
</evidence>
<accession>A0A974HSE0</accession>
<name>A0A974HSE0_XENLA</name>
<organism evidence="1 2">
    <name type="scientific">Xenopus laevis</name>
    <name type="common">African clawed frog</name>
    <dbReference type="NCBI Taxonomy" id="8355"/>
    <lineage>
        <taxon>Eukaryota</taxon>
        <taxon>Metazoa</taxon>
        <taxon>Chordata</taxon>
        <taxon>Craniata</taxon>
        <taxon>Vertebrata</taxon>
        <taxon>Euteleostomi</taxon>
        <taxon>Amphibia</taxon>
        <taxon>Batrachia</taxon>
        <taxon>Anura</taxon>
        <taxon>Pipoidea</taxon>
        <taxon>Pipidae</taxon>
        <taxon>Xenopodinae</taxon>
        <taxon>Xenopus</taxon>
        <taxon>Xenopus</taxon>
    </lineage>
</organism>
<dbReference type="AlphaFoldDB" id="A0A974HSE0"/>
<sequence length="200" mass="22880">GTRSEFIDFVEGLNCNDCFLGFTYSFDHTTINFLNLKLTGSSCQVISTVFRKHSTGNSLLRADSCHLRHVFKAVPIFLNGDDKLRRVMENGFRFVTRHVKTLGKILSPTCTSRNLKCRMREHINNIVSRSTGTTVSRNFLECSDRDINSLKIQGIKMIYQSSRGGDKMSRLLHREAYWIFTLDTRQPKGLNLQFDVACCI</sequence>
<dbReference type="PANTHER" id="PTHR21301">
    <property type="entry name" value="REVERSE TRANSCRIPTASE"/>
    <property type="match status" value="1"/>
</dbReference>
<proteinExistence type="predicted"/>
<feature type="non-terminal residue" evidence="1">
    <location>
        <position position="1"/>
    </location>
</feature>
<gene>
    <name evidence="1" type="ORF">XELAEV_18017148mg</name>
</gene>
<dbReference type="PANTHER" id="PTHR21301:SF13">
    <property type="match status" value="1"/>
</dbReference>
<protein>
    <submittedName>
        <fullName evidence="1">Uncharacterized protein</fullName>
    </submittedName>
</protein>
<reference evidence="2" key="1">
    <citation type="journal article" date="2016" name="Nature">
        <title>Genome evolution in the allotetraploid frog Xenopus laevis.</title>
        <authorList>
            <person name="Session A.M."/>
            <person name="Uno Y."/>
            <person name="Kwon T."/>
            <person name="Chapman J.A."/>
            <person name="Toyoda A."/>
            <person name="Takahashi S."/>
            <person name="Fukui A."/>
            <person name="Hikosaka A."/>
            <person name="Suzuki A."/>
            <person name="Kondo M."/>
            <person name="van Heeringen S.J."/>
            <person name="Quigley I."/>
            <person name="Heinz S."/>
            <person name="Ogino H."/>
            <person name="Ochi H."/>
            <person name="Hellsten U."/>
            <person name="Lyons J.B."/>
            <person name="Simakov O."/>
            <person name="Putnam N."/>
            <person name="Stites J."/>
            <person name="Kuroki Y."/>
            <person name="Tanaka T."/>
            <person name="Michiue T."/>
            <person name="Watanabe M."/>
            <person name="Bogdanovic O."/>
            <person name="Lister R."/>
            <person name="Georgiou G."/>
            <person name="Paranjpe S.S."/>
            <person name="van Kruijsbergen I."/>
            <person name="Shu S."/>
            <person name="Carlson J."/>
            <person name="Kinoshita T."/>
            <person name="Ohta Y."/>
            <person name="Mawaribuchi S."/>
            <person name="Jenkins J."/>
            <person name="Grimwood J."/>
            <person name="Schmutz J."/>
            <person name="Mitros T."/>
            <person name="Mozaffari S.V."/>
            <person name="Suzuki Y."/>
            <person name="Haramoto Y."/>
            <person name="Yamamoto T.S."/>
            <person name="Takagi C."/>
            <person name="Heald R."/>
            <person name="Miller K."/>
            <person name="Haudenschild C."/>
            <person name="Kitzman J."/>
            <person name="Nakayama T."/>
            <person name="Izutsu Y."/>
            <person name="Robert J."/>
            <person name="Fortriede J."/>
            <person name="Burns K."/>
            <person name="Lotay V."/>
            <person name="Karimi K."/>
            <person name="Yasuoka Y."/>
            <person name="Dichmann D.S."/>
            <person name="Flajnik M.F."/>
            <person name="Houston D.W."/>
            <person name="Shendure J."/>
            <person name="DuPasquier L."/>
            <person name="Vize P.D."/>
            <person name="Zorn A.M."/>
            <person name="Ito M."/>
            <person name="Marcotte E.M."/>
            <person name="Wallingford J.B."/>
            <person name="Ito Y."/>
            <person name="Asashima M."/>
            <person name="Ueno N."/>
            <person name="Matsuda Y."/>
            <person name="Veenstra G.J."/>
            <person name="Fujiyama A."/>
            <person name="Harland R.M."/>
            <person name="Taira M."/>
            <person name="Rokhsar D.S."/>
        </authorList>
    </citation>
    <scope>NUCLEOTIDE SEQUENCE [LARGE SCALE GENOMIC DNA]</scope>
    <source>
        <strain evidence="2">J</strain>
    </source>
</reference>